<keyword evidence="16" id="KW-1185">Reference proteome</keyword>
<dbReference type="Pfam" id="PF00474">
    <property type="entry name" value="SSF"/>
    <property type="match status" value="1"/>
</dbReference>
<organism evidence="15 16">
    <name type="scientific">Taylorella asinigenitalis (strain MCE3)</name>
    <dbReference type="NCBI Taxonomy" id="1008459"/>
    <lineage>
        <taxon>Bacteria</taxon>
        <taxon>Pseudomonadati</taxon>
        <taxon>Pseudomonadota</taxon>
        <taxon>Betaproteobacteria</taxon>
        <taxon>Burkholderiales</taxon>
        <taxon>Alcaligenaceae</taxon>
        <taxon>Taylorella</taxon>
    </lineage>
</organism>
<feature type="transmembrane region" description="Helical" evidence="14">
    <location>
        <begin position="239"/>
        <end position="262"/>
    </location>
</feature>
<dbReference type="CDD" id="cd10322">
    <property type="entry name" value="SLC5sbd"/>
    <property type="match status" value="1"/>
</dbReference>
<evidence type="ECO:0000256" key="7">
    <source>
        <dbReference type="ARBA" id="ARBA00022989"/>
    </source>
</evidence>
<keyword evidence="8" id="KW-0915">Sodium</keyword>
<dbReference type="EMBL" id="CP003059">
    <property type="protein sequence ID" value="AEP36755.1"/>
    <property type="molecule type" value="Genomic_DNA"/>
</dbReference>
<dbReference type="InterPro" id="IPR050277">
    <property type="entry name" value="Sodium:Solute_Symporter"/>
</dbReference>
<dbReference type="InterPro" id="IPR038377">
    <property type="entry name" value="Na/Glc_symporter_sf"/>
</dbReference>
<dbReference type="Gene3D" id="1.20.1730.10">
    <property type="entry name" value="Sodium/glucose cotransporter"/>
    <property type="match status" value="1"/>
</dbReference>
<dbReference type="InterPro" id="IPR001734">
    <property type="entry name" value="Na/solute_symporter"/>
</dbReference>
<reference evidence="15 16" key="2">
    <citation type="journal article" date="2012" name="PLoS ONE">
        <title>Genomic characterization of the taylorella genus.</title>
        <authorList>
            <person name="Hebert L."/>
            <person name="Moumen B."/>
            <person name="Pons N."/>
            <person name="Duquesne F."/>
            <person name="Breuil M.F."/>
            <person name="Goux D."/>
            <person name="Batto J.M."/>
            <person name="Laugier C."/>
            <person name="Renault P."/>
            <person name="Petry S."/>
        </authorList>
    </citation>
    <scope>NUCLEOTIDE SEQUENCE [LARGE SCALE GENOMIC DNA]</scope>
    <source>
        <strain evidence="15 16">MCE3</strain>
    </source>
</reference>
<sequence length="403" mass="43213">MIESLINPIPSSFLLIMIVYFLLLAFIGYVAARQTKDLKDFLIMGGNASAIVSGVAYFATQYSVSTFMGVPAIAYKEGFAGLSISVPGIAFSMIIPALVVGLKIMKLSKKNQFLTMTDYLADRYQSNILRVSHALLMVVFLVAVMGAQMVGAGIIFKTFTGYPEWLGALITGAIVTLYCMFGGMRGAMLTDVLQGLLMLTTAVVTFIMSLKAGGGLEAITKTMAENSTSRLSHPGANGTFTYGVYVSMIVLWSFFSIAQPTLFTKFFTMKNYSVMFRAVLLGTIGMFISATLIEWSGVNAFVSNASLSGNDADFIVPIIIQQYLPSLLSSILIAGIVSAGMSTVSALMVVATGGITRDIYQKLINPNAKNETILKLSRIVTVLIGISGIAIGIYKPSGIFEIV</sequence>
<dbReference type="PROSITE" id="PS50283">
    <property type="entry name" value="NA_SOLUT_SYMP_3"/>
    <property type="match status" value="1"/>
</dbReference>
<evidence type="ECO:0000256" key="5">
    <source>
        <dbReference type="ARBA" id="ARBA00022692"/>
    </source>
</evidence>
<proteinExistence type="inferred from homology"/>
<dbReference type="HOGENOM" id="CLU_018808_15_3_4"/>
<evidence type="ECO:0000256" key="4">
    <source>
        <dbReference type="ARBA" id="ARBA00022475"/>
    </source>
</evidence>
<dbReference type="Proteomes" id="UP000009284">
    <property type="component" value="Chromosome"/>
</dbReference>
<evidence type="ECO:0000256" key="12">
    <source>
        <dbReference type="ARBA" id="ARBA00033708"/>
    </source>
</evidence>
<feature type="transmembrane region" description="Helical" evidence="14">
    <location>
        <begin position="274"/>
        <end position="293"/>
    </location>
</feature>
<feature type="transmembrane region" description="Helical" evidence="14">
    <location>
        <begin position="376"/>
        <end position="394"/>
    </location>
</feature>
<keyword evidence="4" id="KW-1003">Cell membrane</keyword>
<accession>G4QBD4</accession>
<evidence type="ECO:0000256" key="6">
    <source>
        <dbReference type="ARBA" id="ARBA00022847"/>
    </source>
</evidence>
<dbReference type="STRING" id="1008459.TASI_0994"/>
<evidence type="ECO:0000313" key="16">
    <source>
        <dbReference type="Proteomes" id="UP000009284"/>
    </source>
</evidence>
<reference key="1">
    <citation type="submission" date="2011-09" db="EMBL/GenBank/DDBJ databases">
        <title>Genomic characterization of the Taylorella genus.</title>
        <authorList>
            <person name="Hebert L."/>
            <person name="Moumen B."/>
            <person name="Pons N."/>
            <person name="Duquesne F."/>
            <person name="Breuil M.-F."/>
            <person name="Goux D."/>
            <person name="Batto J.-M."/>
            <person name="Renault P."/>
            <person name="Laugier C."/>
            <person name="Petry S."/>
        </authorList>
    </citation>
    <scope>NUCLEOTIDE SEQUENCE</scope>
    <source>
        <strain>MCE3</strain>
    </source>
</reference>
<evidence type="ECO:0000256" key="2">
    <source>
        <dbReference type="ARBA" id="ARBA00006434"/>
    </source>
</evidence>
<evidence type="ECO:0000256" key="1">
    <source>
        <dbReference type="ARBA" id="ARBA00004651"/>
    </source>
</evidence>
<feature type="transmembrane region" description="Helical" evidence="14">
    <location>
        <begin position="41"/>
        <end position="59"/>
    </location>
</feature>
<name>G4QBD4_TAYAM</name>
<evidence type="ECO:0000256" key="14">
    <source>
        <dbReference type="SAM" id="Phobius"/>
    </source>
</evidence>
<keyword evidence="11" id="KW-0739">Sodium transport</keyword>
<keyword evidence="7 14" id="KW-1133">Transmembrane helix</keyword>
<dbReference type="GO" id="GO:0015293">
    <property type="term" value="F:symporter activity"/>
    <property type="evidence" value="ECO:0007669"/>
    <property type="project" value="UniProtKB-KW"/>
</dbReference>
<gene>
    <name evidence="15" type="ordered locus">TASI_0994</name>
</gene>
<evidence type="ECO:0000256" key="10">
    <source>
        <dbReference type="ARBA" id="ARBA00023136"/>
    </source>
</evidence>
<protein>
    <submittedName>
        <fullName evidence="15">Pantothenate:Na+ symporter</fullName>
    </submittedName>
</protein>
<dbReference type="PANTHER" id="PTHR48086">
    <property type="entry name" value="SODIUM/PROLINE SYMPORTER-RELATED"/>
    <property type="match status" value="1"/>
</dbReference>
<feature type="transmembrane region" description="Helical" evidence="14">
    <location>
        <begin position="331"/>
        <end position="355"/>
    </location>
</feature>
<feature type="transmembrane region" description="Helical" evidence="14">
    <location>
        <begin position="165"/>
        <end position="184"/>
    </location>
</feature>
<comment type="catalytic activity">
    <reaction evidence="12">
        <text>L-proline(in) + Na(+)(in) = L-proline(out) + Na(+)(out)</text>
        <dbReference type="Rhea" id="RHEA:28967"/>
        <dbReference type="ChEBI" id="CHEBI:29101"/>
        <dbReference type="ChEBI" id="CHEBI:60039"/>
    </reaction>
</comment>
<evidence type="ECO:0000256" key="3">
    <source>
        <dbReference type="ARBA" id="ARBA00022448"/>
    </source>
</evidence>
<feature type="transmembrane region" description="Helical" evidence="14">
    <location>
        <begin position="79"/>
        <end position="102"/>
    </location>
</feature>
<keyword evidence="10 14" id="KW-0472">Membrane</keyword>
<evidence type="ECO:0000313" key="15">
    <source>
        <dbReference type="EMBL" id="AEP36755.1"/>
    </source>
</evidence>
<evidence type="ECO:0000256" key="8">
    <source>
        <dbReference type="ARBA" id="ARBA00023053"/>
    </source>
</evidence>
<comment type="similarity">
    <text evidence="2 13">Belongs to the sodium:solute symporter (SSF) (TC 2.A.21) family.</text>
</comment>
<comment type="subcellular location">
    <subcellularLocation>
        <location evidence="1">Cell membrane</location>
        <topology evidence="1">Multi-pass membrane protein</topology>
    </subcellularLocation>
</comment>
<feature type="transmembrane region" description="Helical" evidence="14">
    <location>
        <begin position="196"/>
        <end position="219"/>
    </location>
</feature>
<evidence type="ECO:0000256" key="9">
    <source>
        <dbReference type="ARBA" id="ARBA00023065"/>
    </source>
</evidence>
<evidence type="ECO:0000256" key="13">
    <source>
        <dbReference type="RuleBase" id="RU362091"/>
    </source>
</evidence>
<feature type="transmembrane region" description="Helical" evidence="14">
    <location>
        <begin position="12"/>
        <end position="32"/>
    </location>
</feature>
<keyword evidence="9" id="KW-0406">Ion transport</keyword>
<evidence type="ECO:0000256" key="11">
    <source>
        <dbReference type="ARBA" id="ARBA00023201"/>
    </source>
</evidence>
<keyword evidence="5 14" id="KW-0812">Transmembrane</keyword>
<feature type="transmembrane region" description="Helical" evidence="14">
    <location>
        <begin position="134"/>
        <end position="159"/>
    </location>
</feature>
<keyword evidence="6" id="KW-0769">Symport</keyword>
<dbReference type="RefSeq" id="WP_014111650.1">
    <property type="nucleotide sequence ID" value="NC_016043.1"/>
</dbReference>
<keyword evidence="3" id="KW-0813">Transport</keyword>
<dbReference type="PANTHER" id="PTHR48086:SF3">
    <property type="entry name" value="SODIUM_PROLINE SYMPORTER"/>
    <property type="match status" value="1"/>
</dbReference>
<dbReference type="AlphaFoldDB" id="G4QBD4"/>
<dbReference type="eggNOG" id="COG0591">
    <property type="taxonomic scope" value="Bacteria"/>
</dbReference>
<dbReference type="GO" id="GO:0005886">
    <property type="term" value="C:plasma membrane"/>
    <property type="evidence" value="ECO:0007669"/>
    <property type="project" value="UniProtKB-SubCell"/>
</dbReference>
<dbReference type="KEGG" id="tas:TASI_0994"/>
<dbReference type="GO" id="GO:0006814">
    <property type="term" value="P:sodium ion transport"/>
    <property type="evidence" value="ECO:0007669"/>
    <property type="project" value="UniProtKB-KW"/>
</dbReference>